<dbReference type="Gene3D" id="1.10.287.470">
    <property type="entry name" value="Helix hairpin bin"/>
    <property type="match status" value="1"/>
</dbReference>
<dbReference type="PANTHER" id="PTHR30386:SF18">
    <property type="entry name" value="INNER MEMBRANE PROTEIN YIAV-RELATED"/>
    <property type="match status" value="1"/>
</dbReference>
<keyword evidence="2" id="KW-1133">Transmembrane helix</keyword>
<dbReference type="InterPro" id="IPR058625">
    <property type="entry name" value="MdtA-like_BSH"/>
</dbReference>
<dbReference type="InterPro" id="IPR050739">
    <property type="entry name" value="MFP"/>
</dbReference>
<sequence>MIAMLIIVYVAIVLVLFKVLRIKPTAYIIAALIVAGVFMIGGVVVVWTQSAPITDKMVTSQYVVQLVPYVKGQVKAIHAEANQRVKKGDLLLEIDPAHTVNQVGAQLAASKANVVQAEAALATAKTAIPNAQAILAKAKAADELAKTQEQIALNIQRVDKAAISQLNVAKAAQERQEADAAVQQAEAGLAQAQASAQQAAAALLTAQSNVPAIEAQLDDARFNLAQCKMMAPGDGYVTNWQVQIGTMLVPLPLAPAGTFVNVSGTAVAAVFPQNWLSNVEPGDDVEMVLNPYPGRLFLGKVDYVIPATGGGQFAPTGTIPNAAKIGSDGLYAVQSWRRLFGQRPAGFKWIPAGLC</sequence>
<feature type="coiled-coil region" evidence="1">
    <location>
        <begin position="130"/>
        <end position="202"/>
    </location>
</feature>
<evidence type="ECO:0000259" key="3">
    <source>
        <dbReference type="Pfam" id="PF25917"/>
    </source>
</evidence>
<evidence type="ECO:0000313" key="4">
    <source>
        <dbReference type="EMBL" id="NVI46000.1"/>
    </source>
</evidence>
<proteinExistence type="predicted"/>
<keyword evidence="2" id="KW-0812">Transmembrane</keyword>
<feature type="domain" description="Multidrug resistance protein MdtA-like barrel-sandwich hybrid" evidence="3">
    <location>
        <begin position="64"/>
        <end position="247"/>
    </location>
</feature>
<feature type="transmembrane region" description="Helical" evidence="2">
    <location>
        <begin position="27"/>
        <end position="47"/>
    </location>
</feature>
<dbReference type="Gene3D" id="2.40.50.100">
    <property type="match status" value="2"/>
</dbReference>
<dbReference type="AlphaFoldDB" id="A0A973W2L2"/>
<comment type="caution">
    <text evidence="4">The sequence shown here is derived from an EMBL/GenBank/DDBJ whole genome shotgun (WGS) entry which is preliminary data.</text>
</comment>
<dbReference type="SUPFAM" id="SSF111369">
    <property type="entry name" value="HlyD-like secretion proteins"/>
    <property type="match status" value="1"/>
</dbReference>
<name>A0A973W2L2_9BRAD</name>
<accession>A0A973W2L2</accession>
<evidence type="ECO:0000256" key="2">
    <source>
        <dbReference type="SAM" id="Phobius"/>
    </source>
</evidence>
<evidence type="ECO:0000256" key="1">
    <source>
        <dbReference type="SAM" id="Coils"/>
    </source>
</evidence>
<dbReference type="Pfam" id="PF25917">
    <property type="entry name" value="BSH_RND"/>
    <property type="match status" value="1"/>
</dbReference>
<organism evidence="4">
    <name type="scientific">Bradyrhizobium septentrionale</name>
    <dbReference type="NCBI Taxonomy" id="1404411"/>
    <lineage>
        <taxon>Bacteria</taxon>
        <taxon>Pseudomonadati</taxon>
        <taxon>Pseudomonadota</taxon>
        <taxon>Alphaproteobacteria</taxon>
        <taxon>Hyphomicrobiales</taxon>
        <taxon>Nitrobacteraceae</taxon>
        <taxon>Bradyrhizobium</taxon>
    </lineage>
</organism>
<protein>
    <submittedName>
        <fullName evidence="4">HlyD family secretion protein</fullName>
    </submittedName>
</protein>
<feature type="transmembrane region" description="Helical" evidence="2">
    <location>
        <begin position="6"/>
        <end position="22"/>
    </location>
</feature>
<dbReference type="PANTHER" id="PTHR30386">
    <property type="entry name" value="MEMBRANE FUSION SUBUNIT OF EMRAB-TOLC MULTIDRUG EFFLUX PUMP"/>
    <property type="match status" value="1"/>
</dbReference>
<reference evidence="4" key="1">
    <citation type="submission" date="2020-06" db="EMBL/GenBank/DDBJ databases">
        <title>Whole Genome Sequence of Bradyrhizobium sp. Strain 1S1.</title>
        <authorList>
            <person name="Bromfield E.S.P."/>
            <person name="Cloutier S."/>
        </authorList>
    </citation>
    <scope>NUCLEOTIDE SEQUENCE [LARGE SCALE GENOMIC DNA]</scope>
    <source>
        <strain evidence="4">1S1</strain>
    </source>
</reference>
<dbReference type="EMBL" id="JAAOLE020000001">
    <property type="protein sequence ID" value="NVI46000.1"/>
    <property type="molecule type" value="Genomic_DNA"/>
</dbReference>
<keyword evidence="1" id="KW-0175">Coiled coil</keyword>
<keyword evidence="2" id="KW-0472">Membrane</keyword>
<gene>
    <name evidence="4" type="ORF">HAP48_024160</name>
</gene>